<protein>
    <recommendedName>
        <fullName evidence="7">Receptor ligand binding region domain-containing protein</fullName>
    </recommendedName>
</protein>
<dbReference type="Proteomes" id="UP000663874">
    <property type="component" value="Unassembled WGS sequence"/>
</dbReference>
<reference evidence="8" key="1">
    <citation type="submission" date="2021-02" db="EMBL/GenBank/DDBJ databases">
        <authorList>
            <person name="Nowell W R."/>
        </authorList>
    </citation>
    <scope>NUCLEOTIDE SEQUENCE</scope>
</reference>
<evidence type="ECO:0000256" key="6">
    <source>
        <dbReference type="ARBA" id="ARBA00023180"/>
    </source>
</evidence>
<comment type="subcellular location">
    <subcellularLocation>
        <location evidence="1">Membrane</location>
        <topology evidence="1">Multi-pass membrane protein</topology>
    </subcellularLocation>
</comment>
<dbReference type="Pfam" id="PF01094">
    <property type="entry name" value="ANF_receptor"/>
    <property type="match status" value="1"/>
</dbReference>
<proteinExistence type="predicted"/>
<evidence type="ECO:0000259" key="7">
    <source>
        <dbReference type="Pfam" id="PF01094"/>
    </source>
</evidence>
<keyword evidence="6" id="KW-0325">Glycoprotein</keyword>
<dbReference type="InterPro" id="IPR001828">
    <property type="entry name" value="ANF_lig-bd_rcpt"/>
</dbReference>
<evidence type="ECO:0000313" key="8">
    <source>
        <dbReference type="EMBL" id="CAF4344006.1"/>
    </source>
</evidence>
<dbReference type="SUPFAM" id="SSF53822">
    <property type="entry name" value="Periplasmic binding protein-like I"/>
    <property type="match status" value="1"/>
</dbReference>
<evidence type="ECO:0000256" key="5">
    <source>
        <dbReference type="ARBA" id="ARBA00023170"/>
    </source>
</evidence>
<feature type="domain" description="Receptor ligand binding region" evidence="7">
    <location>
        <begin position="15"/>
        <end position="79"/>
    </location>
</feature>
<dbReference type="EMBL" id="CAJOBE010046622">
    <property type="protein sequence ID" value="CAF4344006.1"/>
    <property type="molecule type" value="Genomic_DNA"/>
</dbReference>
<accession>A0A820KK53</accession>
<keyword evidence="2" id="KW-0812">Transmembrane</keyword>
<dbReference type="Gene3D" id="3.40.50.2300">
    <property type="match status" value="1"/>
</dbReference>
<dbReference type="GO" id="GO:0004930">
    <property type="term" value="F:G protein-coupled receptor activity"/>
    <property type="evidence" value="ECO:0007669"/>
    <property type="project" value="InterPro"/>
</dbReference>
<dbReference type="InterPro" id="IPR028082">
    <property type="entry name" value="Peripla_BP_I"/>
</dbReference>
<evidence type="ECO:0000256" key="2">
    <source>
        <dbReference type="ARBA" id="ARBA00022692"/>
    </source>
</evidence>
<dbReference type="GO" id="GO:0016020">
    <property type="term" value="C:membrane"/>
    <property type="evidence" value="ECO:0007669"/>
    <property type="project" value="UniProtKB-SubCell"/>
</dbReference>
<dbReference type="InterPro" id="IPR000337">
    <property type="entry name" value="GPCR_3"/>
</dbReference>
<evidence type="ECO:0000256" key="1">
    <source>
        <dbReference type="ARBA" id="ARBA00004141"/>
    </source>
</evidence>
<evidence type="ECO:0000313" key="9">
    <source>
        <dbReference type="Proteomes" id="UP000663874"/>
    </source>
</evidence>
<dbReference type="AlphaFoldDB" id="A0A820KK53"/>
<evidence type="ECO:0000256" key="4">
    <source>
        <dbReference type="ARBA" id="ARBA00023136"/>
    </source>
</evidence>
<comment type="caution">
    <text evidence="8">The sequence shown here is derived from an EMBL/GenBank/DDBJ whole genome shotgun (WGS) entry which is preliminary data.</text>
</comment>
<dbReference type="PRINTS" id="PR00248">
    <property type="entry name" value="GPCRMGR"/>
</dbReference>
<keyword evidence="3" id="KW-1133">Transmembrane helix</keyword>
<keyword evidence="5" id="KW-0675">Receptor</keyword>
<sequence>MSGLNLTCHAVSVSNVVGIVGPSYSREAHVIAPFSKVIGIPVISHSATDPDLSNRNAYPNFYRTVASDFVVAAAHTTTIRVGALIKRLFKSPRVLSVAVSNTIIWLTVKRLLLNASLIALAPPAPNASF</sequence>
<name>A0A820KK53_9BILA</name>
<organism evidence="8 9">
    <name type="scientific">Rotaria sordida</name>
    <dbReference type="NCBI Taxonomy" id="392033"/>
    <lineage>
        <taxon>Eukaryota</taxon>
        <taxon>Metazoa</taxon>
        <taxon>Spiralia</taxon>
        <taxon>Gnathifera</taxon>
        <taxon>Rotifera</taxon>
        <taxon>Eurotatoria</taxon>
        <taxon>Bdelloidea</taxon>
        <taxon>Philodinida</taxon>
        <taxon>Philodinidae</taxon>
        <taxon>Rotaria</taxon>
    </lineage>
</organism>
<evidence type="ECO:0000256" key="3">
    <source>
        <dbReference type="ARBA" id="ARBA00022989"/>
    </source>
</evidence>
<keyword evidence="4" id="KW-0472">Membrane</keyword>
<gene>
    <name evidence="8" type="ORF">FNK824_LOCUS42114</name>
</gene>